<keyword evidence="3" id="KW-1185">Reference proteome</keyword>
<comment type="caution">
    <text evidence="2">The sequence shown here is derived from an EMBL/GenBank/DDBJ whole genome shotgun (WGS) entry which is preliminary data.</text>
</comment>
<feature type="transmembrane region" description="Helical" evidence="1">
    <location>
        <begin position="12"/>
        <end position="29"/>
    </location>
</feature>
<accession>A0A9P4YLQ4</accession>
<dbReference type="GeneID" id="55971033"/>
<organism evidence="2 3">
    <name type="scientific">Geosmithia morbida</name>
    <dbReference type="NCBI Taxonomy" id="1094350"/>
    <lineage>
        <taxon>Eukaryota</taxon>
        <taxon>Fungi</taxon>
        <taxon>Dikarya</taxon>
        <taxon>Ascomycota</taxon>
        <taxon>Pezizomycotina</taxon>
        <taxon>Sordariomycetes</taxon>
        <taxon>Hypocreomycetidae</taxon>
        <taxon>Hypocreales</taxon>
        <taxon>Bionectriaceae</taxon>
        <taxon>Geosmithia</taxon>
    </lineage>
</organism>
<keyword evidence="1" id="KW-0472">Membrane</keyword>
<proteinExistence type="predicted"/>
<dbReference type="RefSeq" id="XP_035317938.1">
    <property type="nucleotide sequence ID" value="XM_035466779.1"/>
</dbReference>
<gene>
    <name evidence="2" type="ORF">GMORB2_4805</name>
</gene>
<dbReference type="EMBL" id="JAANYQ010000027">
    <property type="protein sequence ID" value="KAF4119286.1"/>
    <property type="molecule type" value="Genomic_DNA"/>
</dbReference>
<evidence type="ECO:0000256" key="1">
    <source>
        <dbReference type="SAM" id="Phobius"/>
    </source>
</evidence>
<evidence type="ECO:0000313" key="3">
    <source>
        <dbReference type="Proteomes" id="UP000749293"/>
    </source>
</evidence>
<name>A0A9P4YLQ4_9HYPO</name>
<protein>
    <submittedName>
        <fullName evidence="2">Uncharacterized protein</fullName>
    </submittedName>
</protein>
<evidence type="ECO:0000313" key="2">
    <source>
        <dbReference type="EMBL" id="KAF4119286.1"/>
    </source>
</evidence>
<keyword evidence="1" id="KW-1133">Transmembrane helix</keyword>
<reference evidence="2" key="1">
    <citation type="submission" date="2020-03" db="EMBL/GenBank/DDBJ databases">
        <title>Site-based positive gene gene selection in Geosmithia morbida across the United States reveals a broad range of putative effectors and factors for local host and environmental adapation.</title>
        <authorList>
            <person name="Onufrak A."/>
            <person name="Murdoch R.W."/>
            <person name="Gazis R."/>
            <person name="Huff M."/>
            <person name="Staton M."/>
            <person name="Klingeman W."/>
            <person name="Hadziabdic D."/>
        </authorList>
    </citation>
    <scope>NUCLEOTIDE SEQUENCE</scope>
    <source>
        <strain evidence="2">1262</strain>
    </source>
</reference>
<keyword evidence="1" id="KW-0812">Transmembrane</keyword>
<dbReference type="AlphaFoldDB" id="A0A9P4YLQ4"/>
<dbReference type="Proteomes" id="UP000749293">
    <property type="component" value="Unassembled WGS sequence"/>
</dbReference>
<sequence length="34" mass="3707">MTSGRNHWSVTLLPETFCIVSAVLGAYITDISHS</sequence>